<dbReference type="Proteomes" id="UP001597045">
    <property type="component" value="Unassembled WGS sequence"/>
</dbReference>
<feature type="signal peptide" evidence="1">
    <location>
        <begin position="1"/>
        <end position="24"/>
    </location>
</feature>
<comment type="caution">
    <text evidence="2">The sequence shown here is derived from an EMBL/GenBank/DDBJ whole genome shotgun (WGS) entry which is preliminary data.</text>
</comment>
<evidence type="ECO:0000313" key="2">
    <source>
        <dbReference type="EMBL" id="MFD1044624.1"/>
    </source>
</evidence>
<sequence length="196" mass="20123">MLRTMIVGAVALAGVLVGASTAVAEPVFNYDVPSGTSVIKKLNATLPLGPGKLSVDLDGASGNFTSTIQLPPAAGSFKIFGIFPTTATVSLQQVGLVTGTLVDGVVTAHANINIQLSDVKAIGFIPLLVGDNCKTKVPASIDLHSAPDFNPLEGGDLLATYTIPEFANCNLATGILNGLIPGPDNQLQLTLKFIIE</sequence>
<evidence type="ECO:0000313" key="3">
    <source>
        <dbReference type="Proteomes" id="UP001597045"/>
    </source>
</evidence>
<keyword evidence="3" id="KW-1185">Reference proteome</keyword>
<proteinExistence type="predicted"/>
<gene>
    <name evidence="2" type="ORF">ACFQ1S_02945</name>
</gene>
<accession>A0ABW3M4V6</accession>
<organism evidence="2 3">
    <name type="scientific">Kibdelosporangium lantanae</name>
    <dbReference type="NCBI Taxonomy" id="1497396"/>
    <lineage>
        <taxon>Bacteria</taxon>
        <taxon>Bacillati</taxon>
        <taxon>Actinomycetota</taxon>
        <taxon>Actinomycetes</taxon>
        <taxon>Pseudonocardiales</taxon>
        <taxon>Pseudonocardiaceae</taxon>
        <taxon>Kibdelosporangium</taxon>
    </lineage>
</organism>
<name>A0ABW3M4V6_9PSEU</name>
<dbReference type="EMBL" id="JBHTIS010000089">
    <property type="protein sequence ID" value="MFD1044624.1"/>
    <property type="molecule type" value="Genomic_DNA"/>
</dbReference>
<protein>
    <submittedName>
        <fullName evidence="2">Uncharacterized protein</fullName>
    </submittedName>
</protein>
<keyword evidence="1" id="KW-0732">Signal</keyword>
<evidence type="ECO:0000256" key="1">
    <source>
        <dbReference type="SAM" id="SignalP"/>
    </source>
</evidence>
<feature type="chain" id="PRO_5047541175" evidence="1">
    <location>
        <begin position="25"/>
        <end position="196"/>
    </location>
</feature>
<reference evidence="3" key="1">
    <citation type="journal article" date="2019" name="Int. J. Syst. Evol. Microbiol.">
        <title>The Global Catalogue of Microorganisms (GCM) 10K type strain sequencing project: providing services to taxonomists for standard genome sequencing and annotation.</title>
        <authorList>
            <consortium name="The Broad Institute Genomics Platform"/>
            <consortium name="The Broad Institute Genome Sequencing Center for Infectious Disease"/>
            <person name="Wu L."/>
            <person name="Ma J."/>
        </authorList>
    </citation>
    <scope>NUCLEOTIDE SEQUENCE [LARGE SCALE GENOMIC DNA]</scope>
    <source>
        <strain evidence="3">JCM 31486</strain>
    </source>
</reference>